<organism evidence="2 3">
    <name type="scientific">Datura stramonium</name>
    <name type="common">Jimsonweed</name>
    <name type="synonym">Common thornapple</name>
    <dbReference type="NCBI Taxonomy" id="4076"/>
    <lineage>
        <taxon>Eukaryota</taxon>
        <taxon>Viridiplantae</taxon>
        <taxon>Streptophyta</taxon>
        <taxon>Embryophyta</taxon>
        <taxon>Tracheophyta</taxon>
        <taxon>Spermatophyta</taxon>
        <taxon>Magnoliopsida</taxon>
        <taxon>eudicotyledons</taxon>
        <taxon>Gunneridae</taxon>
        <taxon>Pentapetalae</taxon>
        <taxon>asterids</taxon>
        <taxon>lamiids</taxon>
        <taxon>Solanales</taxon>
        <taxon>Solanaceae</taxon>
        <taxon>Solanoideae</taxon>
        <taxon>Datureae</taxon>
        <taxon>Datura</taxon>
    </lineage>
</organism>
<dbReference type="EMBL" id="JACEIK010001065">
    <property type="protein sequence ID" value="MCD7465639.1"/>
    <property type="molecule type" value="Genomic_DNA"/>
</dbReference>
<reference evidence="2 3" key="1">
    <citation type="journal article" date="2021" name="BMC Genomics">
        <title>Datura genome reveals duplications of psychoactive alkaloid biosynthetic genes and high mutation rate following tissue culture.</title>
        <authorList>
            <person name="Rajewski A."/>
            <person name="Carter-House D."/>
            <person name="Stajich J."/>
            <person name="Litt A."/>
        </authorList>
    </citation>
    <scope>NUCLEOTIDE SEQUENCE [LARGE SCALE GENOMIC DNA]</scope>
    <source>
        <strain evidence="2">AR-01</strain>
    </source>
</reference>
<comment type="caution">
    <text evidence="2">The sequence shown here is derived from an EMBL/GenBank/DDBJ whole genome shotgun (WGS) entry which is preliminary data.</text>
</comment>
<evidence type="ECO:0000313" key="2">
    <source>
        <dbReference type="EMBL" id="MCD7465639.1"/>
    </source>
</evidence>
<dbReference type="InterPro" id="IPR010410">
    <property type="entry name" value="DUF1005"/>
</dbReference>
<evidence type="ECO:0000256" key="1">
    <source>
        <dbReference type="ARBA" id="ARBA00022729"/>
    </source>
</evidence>
<dbReference type="SUPFAM" id="SSF56784">
    <property type="entry name" value="HAD-like"/>
    <property type="match status" value="1"/>
</dbReference>
<evidence type="ECO:0008006" key="4">
    <source>
        <dbReference type="Google" id="ProtNLM"/>
    </source>
</evidence>
<sequence>MSMKRVANFCIDNTVKDTALIANSSIRGFVMVSNVESEGKISAPMVQVRLQHVTCMEDAALFITLSAAIDLIIDAYLEAVSYNSLQYAKSLEIAAIGKDVWVFDIDETLLSMAPFFAAKGWGSEPYEKATWIEWQEEGPQPALPASLNLYKELQQLGFNLILITGHLNLAPSEVDTPATIYKSQKRKELEDEGYKIWGSSGDQWSDLMGFSQAKRSFKLPNLMYYIA</sequence>
<dbReference type="InterPro" id="IPR036412">
    <property type="entry name" value="HAD-like_sf"/>
</dbReference>
<dbReference type="PANTHER" id="PTHR31284:SF10">
    <property type="entry name" value="ACID PHOSPHATASE-LIKE PROTEIN"/>
    <property type="match status" value="1"/>
</dbReference>
<dbReference type="InterPro" id="IPR005519">
    <property type="entry name" value="Acid_phosphat_B-like"/>
</dbReference>
<name>A0ABS8T4T6_DATST</name>
<dbReference type="Pfam" id="PF03767">
    <property type="entry name" value="Acid_phosphat_B"/>
    <property type="match status" value="2"/>
</dbReference>
<keyword evidence="3" id="KW-1185">Reference proteome</keyword>
<dbReference type="Gene3D" id="3.40.50.1000">
    <property type="entry name" value="HAD superfamily/HAD-like"/>
    <property type="match status" value="2"/>
</dbReference>
<gene>
    <name evidence="2" type="ORF">HAX54_001655</name>
</gene>
<evidence type="ECO:0000313" key="3">
    <source>
        <dbReference type="Proteomes" id="UP000823775"/>
    </source>
</evidence>
<dbReference type="InterPro" id="IPR023214">
    <property type="entry name" value="HAD_sf"/>
</dbReference>
<proteinExistence type="predicted"/>
<keyword evidence="1" id="KW-0732">Signal</keyword>
<dbReference type="PANTHER" id="PTHR31284">
    <property type="entry name" value="ACID PHOSPHATASE-LIKE PROTEIN"/>
    <property type="match status" value="1"/>
</dbReference>
<accession>A0ABS8T4T6</accession>
<dbReference type="Pfam" id="PF06219">
    <property type="entry name" value="DUF1005"/>
    <property type="match status" value="1"/>
</dbReference>
<protein>
    <recommendedName>
        <fullName evidence="4">Acid phosphatase</fullName>
    </recommendedName>
</protein>
<dbReference type="Proteomes" id="UP000823775">
    <property type="component" value="Unassembled WGS sequence"/>
</dbReference>